<evidence type="ECO:0000313" key="2">
    <source>
        <dbReference type="Proteomes" id="UP001172159"/>
    </source>
</evidence>
<keyword evidence="2" id="KW-1185">Reference proteome</keyword>
<gene>
    <name evidence="1" type="ORF">B0T21DRAFT_293332</name>
</gene>
<proteinExistence type="predicted"/>
<organism evidence="1 2">
    <name type="scientific">Apiosordaria backusii</name>
    <dbReference type="NCBI Taxonomy" id="314023"/>
    <lineage>
        <taxon>Eukaryota</taxon>
        <taxon>Fungi</taxon>
        <taxon>Dikarya</taxon>
        <taxon>Ascomycota</taxon>
        <taxon>Pezizomycotina</taxon>
        <taxon>Sordariomycetes</taxon>
        <taxon>Sordariomycetidae</taxon>
        <taxon>Sordariales</taxon>
        <taxon>Lasiosphaeriaceae</taxon>
        <taxon>Apiosordaria</taxon>
    </lineage>
</organism>
<reference evidence="1" key="1">
    <citation type="submission" date="2023-06" db="EMBL/GenBank/DDBJ databases">
        <title>Genome-scale phylogeny and comparative genomics of the fungal order Sordariales.</title>
        <authorList>
            <consortium name="Lawrence Berkeley National Laboratory"/>
            <person name="Hensen N."/>
            <person name="Bonometti L."/>
            <person name="Westerberg I."/>
            <person name="Brannstrom I.O."/>
            <person name="Guillou S."/>
            <person name="Cros-Aarteil S."/>
            <person name="Calhoun S."/>
            <person name="Haridas S."/>
            <person name="Kuo A."/>
            <person name="Mondo S."/>
            <person name="Pangilinan J."/>
            <person name="Riley R."/>
            <person name="Labutti K."/>
            <person name="Andreopoulos B."/>
            <person name="Lipzen A."/>
            <person name="Chen C."/>
            <person name="Yanf M."/>
            <person name="Daum C."/>
            <person name="Ng V."/>
            <person name="Clum A."/>
            <person name="Steindorff A."/>
            <person name="Ohm R."/>
            <person name="Martin F."/>
            <person name="Silar P."/>
            <person name="Natvig D."/>
            <person name="Lalanne C."/>
            <person name="Gautier V."/>
            <person name="Ament-Velasquez S.L."/>
            <person name="Kruys A."/>
            <person name="Hutchinson M.I."/>
            <person name="Powell A.J."/>
            <person name="Barry K."/>
            <person name="Miller A.N."/>
            <person name="Grigoriev I.V."/>
            <person name="Debuchy R."/>
            <person name="Gladieux P."/>
            <person name="Thoren M.H."/>
            <person name="Johannesson H."/>
        </authorList>
    </citation>
    <scope>NUCLEOTIDE SEQUENCE</scope>
    <source>
        <strain evidence="1">CBS 540.89</strain>
    </source>
</reference>
<sequence>PGTPILSVKLEAPSTTPLGTVFAVTLKFTYTGQVVGPDSKKTTTDRPITFRCWSVVASHDTNPSREGFWLYRHRPSDNSNDVSKEDAWEVCDMDDGSCGAFVIVNDPGKEVRVAMNSALTTDFTSLRPGETWTTSEMLQSVYWSLLPDDTAPGDRFRFCFKGAFVDWWDWGDLKEHEEAQTTVMLPCWEAGRVIVRETDKKMPTLVIPGADEMVEFVIVDGGPERRREIRVLIE</sequence>
<protein>
    <submittedName>
        <fullName evidence="1">Uncharacterized protein</fullName>
    </submittedName>
</protein>
<dbReference type="Proteomes" id="UP001172159">
    <property type="component" value="Unassembled WGS sequence"/>
</dbReference>
<dbReference type="EMBL" id="JAUKTV010000010">
    <property type="protein sequence ID" value="KAK0726474.1"/>
    <property type="molecule type" value="Genomic_DNA"/>
</dbReference>
<evidence type="ECO:0000313" key="1">
    <source>
        <dbReference type="EMBL" id="KAK0726474.1"/>
    </source>
</evidence>
<feature type="non-terminal residue" evidence="1">
    <location>
        <position position="1"/>
    </location>
</feature>
<name>A0AA40B2H6_9PEZI</name>
<accession>A0AA40B2H6</accession>
<dbReference type="AlphaFoldDB" id="A0AA40B2H6"/>
<comment type="caution">
    <text evidence="1">The sequence shown here is derived from an EMBL/GenBank/DDBJ whole genome shotgun (WGS) entry which is preliminary data.</text>
</comment>